<proteinExistence type="predicted"/>
<dbReference type="Proteomes" id="UP000181951">
    <property type="component" value="Unassembled WGS sequence"/>
</dbReference>
<keyword evidence="1" id="KW-0732">Signal</keyword>
<reference evidence="2 3" key="1">
    <citation type="submission" date="2016-10" db="EMBL/GenBank/DDBJ databases">
        <authorList>
            <person name="de Groot N.N."/>
        </authorList>
    </citation>
    <scope>NUCLEOTIDE SEQUENCE [LARGE SCALE GENOMIC DNA]</scope>
    <source>
        <strain evidence="2 3">CGMCC 4.2026</strain>
    </source>
</reference>
<dbReference type="OrthoDB" id="928769at2"/>
<dbReference type="EMBL" id="FODD01000016">
    <property type="protein sequence ID" value="SEO05743.1"/>
    <property type="molecule type" value="Genomic_DNA"/>
</dbReference>
<dbReference type="InterPro" id="IPR015943">
    <property type="entry name" value="WD40/YVTN_repeat-like_dom_sf"/>
</dbReference>
<evidence type="ECO:0000256" key="1">
    <source>
        <dbReference type="SAM" id="SignalP"/>
    </source>
</evidence>
<dbReference type="InterPro" id="IPR048031">
    <property type="entry name" value="ScyD/ScyE-like"/>
</dbReference>
<dbReference type="Gene3D" id="2.130.10.10">
    <property type="entry name" value="YVTN repeat-like/Quinoprotein amine dehydrogenase"/>
    <property type="match status" value="1"/>
</dbReference>
<name>A0A1H8LL50_9ACTN</name>
<gene>
    <name evidence="2" type="ORF">SAMN05216267_101668</name>
</gene>
<sequence>MRRLTTSRVLLSAVATATALVGLGVGPSGAAAASAAGRPGELTADAPVTVIASGLSEPKDMIWGPGGHLLVAEAGTPPALCQGSGFSTVCYGETGSITDLSSGTPVHVVDHLASVFDEEEVVGPDAMAYTGGHLYTLETASPEQVPDGLPADLTARLKQRFGALLDVTGGHVSVVADPGTYDWAWTVEHKDLEPNDYPSANPYAFKPRPGGGFYVVDASANTLDSVDAHGNVRVLSFIPDTPAGTDAVPSCLDVGPDGSVYVGEITGYGNDNTAAKVYRYAPHTGRLSVWQSGFSAISGCGFGANGDFYVTELDTTGFLPPGDPIGAVVQIGRDGTRTVLGQGKLFAPTGFLAGRDGSVYVANKAIMWPACTDAPACTTSSTVSATGGEVVRIG</sequence>
<organism evidence="2 3">
    <name type="scientific">Actinacidiphila rubida</name>
    <dbReference type="NCBI Taxonomy" id="310780"/>
    <lineage>
        <taxon>Bacteria</taxon>
        <taxon>Bacillati</taxon>
        <taxon>Actinomycetota</taxon>
        <taxon>Actinomycetes</taxon>
        <taxon>Kitasatosporales</taxon>
        <taxon>Streptomycetaceae</taxon>
        <taxon>Actinacidiphila</taxon>
    </lineage>
</organism>
<evidence type="ECO:0000313" key="3">
    <source>
        <dbReference type="Proteomes" id="UP000181951"/>
    </source>
</evidence>
<dbReference type="NCBIfam" id="NF033206">
    <property type="entry name" value="ScyE_fam"/>
    <property type="match status" value="1"/>
</dbReference>
<dbReference type="AlphaFoldDB" id="A0A1H8LL50"/>
<evidence type="ECO:0000313" key="2">
    <source>
        <dbReference type="EMBL" id="SEO05743.1"/>
    </source>
</evidence>
<feature type="signal peptide" evidence="1">
    <location>
        <begin position="1"/>
        <end position="30"/>
    </location>
</feature>
<dbReference type="SUPFAM" id="SSF63829">
    <property type="entry name" value="Calcium-dependent phosphotriesterase"/>
    <property type="match status" value="1"/>
</dbReference>
<dbReference type="RefSeq" id="WP_107451684.1">
    <property type="nucleotide sequence ID" value="NZ_FODD01000016.1"/>
</dbReference>
<protein>
    <recommendedName>
        <fullName evidence="4">ScyD/ScyE family protein</fullName>
    </recommendedName>
</protein>
<accession>A0A1H8LL50</accession>
<feature type="chain" id="PRO_5010357593" description="ScyD/ScyE family protein" evidence="1">
    <location>
        <begin position="31"/>
        <end position="394"/>
    </location>
</feature>
<evidence type="ECO:0008006" key="4">
    <source>
        <dbReference type="Google" id="ProtNLM"/>
    </source>
</evidence>
<keyword evidence="3" id="KW-1185">Reference proteome</keyword>